<dbReference type="NCBIfam" id="TIGR02937">
    <property type="entry name" value="sigma70-ECF"/>
    <property type="match status" value="1"/>
</dbReference>
<dbReference type="PANTHER" id="PTHR43133">
    <property type="entry name" value="RNA POLYMERASE ECF-TYPE SIGMA FACTO"/>
    <property type="match status" value="1"/>
</dbReference>
<dbReference type="InterPro" id="IPR014284">
    <property type="entry name" value="RNA_pol_sigma-70_dom"/>
</dbReference>
<dbReference type="Proteomes" id="UP000664545">
    <property type="component" value="Unassembled WGS sequence"/>
</dbReference>
<evidence type="ECO:0000256" key="4">
    <source>
        <dbReference type="ARBA" id="ARBA00023163"/>
    </source>
</evidence>
<name>A0A939D809_CLOAM</name>
<keyword evidence="2" id="KW-0805">Transcription regulation</keyword>
<evidence type="ECO:0000259" key="6">
    <source>
        <dbReference type="Pfam" id="PF08281"/>
    </source>
</evidence>
<organism evidence="7 8">
    <name type="scientific">Clostridium aminobutyricum</name>
    <dbReference type="NCBI Taxonomy" id="33953"/>
    <lineage>
        <taxon>Bacteria</taxon>
        <taxon>Bacillati</taxon>
        <taxon>Bacillota</taxon>
        <taxon>Clostridia</taxon>
        <taxon>Eubacteriales</taxon>
        <taxon>Clostridiaceae</taxon>
        <taxon>Clostridium</taxon>
    </lineage>
</organism>
<keyword evidence="3" id="KW-0731">Sigma factor</keyword>
<reference evidence="7" key="1">
    <citation type="submission" date="2021-02" db="EMBL/GenBank/DDBJ databases">
        <title>Abyssanaerobacter marinus gen.nov., sp., nov, anaerobic bacterium isolated from the Onnuri vent field of Indian Ocean and suggestion of Mogibacteriaceae fam. nov., and proposal of reclassification of ambiguous this family's genus member.</title>
        <authorList>
            <person name="Kim Y.J."/>
            <person name="Yang J.-A."/>
        </authorList>
    </citation>
    <scope>NUCLEOTIDE SEQUENCE</scope>
    <source>
        <strain evidence="7">DSM 2634</strain>
    </source>
</reference>
<dbReference type="SUPFAM" id="SSF88946">
    <property type="entry name" value="Sigma2 domain of RNA polymerase sigma factors"/>
    <property type="match status" value="1"/>
</dbReference>
<dbReference type="GO" id="GO:0006352">
    <property type="term" value="P:DNA-templated transcription initiation"/>
    <property type="evidence" value="ECO:0007669"/>
    <property type="project" value="InterPro"/>
</dbReference>
<proteinExistence type="inferred from homology"/>
<dbReference type="AlphaFoldDB" id="A0A939D809"/>
<evidence type="ECO:0000256" key="2">
    <source>
        <dbReference type="ARBA" id="ARBA00023015"/>
    </source>
</evidence>
<dbReference type="InterPro" id="IPR013249">
    <property type="entry name" value="RNA_pol_sigma70_r4_t2"/>
</dbReference>
<dbReference type="EMBL" id="JAFJZZ010000001">
    <property type="protein sequence ID" value="MBN7772428.1"/>
    <property type="molecule type" value="Genomic_DNA"/>
</dbReference>
<dbReference type="SUPFAM" id="SSF88659">
    <property type="entry name" value="Sigma3 and sigma4 domains of RNA polymerase sigma factors"/>
    <property type="match status" value="1"/>
</dbReference>
<dbReference type="CDD" id="cd06171">
    <property type="entry name" value="Sigma70_r4"/>
    <property type="match status" value="1"/>
</dbReference>
<feature type="domain" description="RNA polymerase sigma-70 region 2" evidence="5">
    <location>
        <begin position="26"/>
        <end position="91"/>
    </location>
</feature>
<gene>
    <name evidence="7" type="ORF">JYB65_03550</name>
</gene>
<dbReference type="Pfam" id="PF04542">
    <property type="entry name" value="Sigma70_r2"/>
    <property type="match status" value="1"/>
</dbReference>
<evidence type="ECO:0000256" key="3">
    <source>
        <dbReference type="ARBA" id="ARBA00023082"/>
    </source>
</evidence>
<dbReference type="PANTHER" id="PTHR43133:SF51">
    <property type="entry name" value="RNA POLYMERASE SIGMA FACTOR"/>
    <property type="match status" value="1"/>
</dbReference>
<dbReference type="RefSeq" id="WP_206581233.1">
    <property type="nucleotide sequence ID" value="NZ_JAFJZZ010000001.1"/>
</dbReference>
<protein>
    <submittedName>
        <fullName evidence="7">Sigma-70 family RNA polymerase sigma factor</fullName>
    </submittedName>
</protein>
<dbReference type="Pfam" id="PF08281">
    <property type="entry name" value="Sigma70_r4_2"/>
    <property type="match status" value="1"/>
</dbReference>
<dbReference type="InterPro" id="IPR013324">
    <property type="entry name" value="RNA_pol_sigma_r3/r4-like"/>
</dbReference>
<comment type="similarity">
    <text evidence="1">Belongs to the sigma-70 factor family. ECF subfamily.</text>
</comment>
<feature type="domain" description="RNA polymerase sigma factor 70 region 4 type 2" evidence="6">
    <location>
        <begin position="131"/>
        <end position="182"/>
    </location>
</feature>
<dbReference type="Gene3D" id="1.10.1740.10">
    <property type="match status" value="1"/>
</dbReference>
<dbReference type="InterPro" id="IPR007627">
    <property type="entry name" value="RNA_pol_sigma70_r2"/>
</dbReference>
<sequence length="191" mass="22276">MMNLDEEKRLIEQAKNGDEGSFETLILSCKGKAYNIAFRYMNNESDALDVIQESFIKMFRHLPKFNGDSKFDTWAYRIVVNTCHDFLRKSKDKYRTVPLFSSEEEEEPPLEIEDQSPKPEDVLLHKEESAYIIGCLEKINSEHKEIIILRDVKGFSYEEIAEILECNIGTVKSRISRARNKLKEVYLANRS</sequence>
<evidence type="ECO:0000313" key="7">
    <source>
        <dbReference type="EMBL" id="MBN7772428.1"/>
    </source>
</evidence>
<dbReference type="InterPro" id="IPR036388">
    <property type="entry name" value="WH-like_DNA-bd_sf"/>
</dbReference>
<keyword evidence="4" id="KW-0804">Transcription</keyword>
<keyword evidence="8" id="KW-1185">Reference proteome</keyword>
<evidence type="ECO:0000259" key="5">
    <source>
        <dbReference type="Pfam" id="PF04542"/>
    </source>
</evidence>
<comment type="caution">
    <text evidence="7">The sequence shown here is derived from an EMBL/GenBank/DDBJ whole genome shotgun (WGS) entry which is preliminary data.</text>
</comment>
<dbReference type="InterPro" id="IPR013325">
    <property type="entry name" value="RNA_pol_sigma_r2"/>
</dbReference>
<dbReference type="GO" id="GO:0016987">
    <property type="term" value="F:sigma factor activity"/>
    <property type="evidence" value="ECO:0007669"/>
    <property type="project" value="UniProtKB-KW"/>
</dbReference>
<dbReference type="GO" id="GO:0003677">
    <property type="term" value="F:DNA binding"/>
    <property type="evidence" value="ECO:0007669"/>
    <property type="project" value="InterPro"/>
</dbReference>
<evidence type="ECO:0000313" key="8">
    <source>
        <dbReference type="Proteomes" id="UP000664545"/>
    </source>
</evidence>
<dbReference type="InterPro" id="IPR039425">
    <property type="entry name" value="RNA_pol_sigma-70-like"/>
</dbReference>
<dbReference type="Gene3D" id="1.10.10.10">
    <property type="entry name" value="Winged helix-like DNA-binding domain superfamily/Winged helix DNA-binding domain"/>
    <property type="match status" value="1"/>
</dbReference>
<evidence type="ECO:0000256" key="1">
    <source>
        <dbReference type="ARBA" id="ARBA00010641"/>
    </source>
</evidence>
<accession>A0A939D809</accession>